<evidence type="ECO:0000313" key="10">
    <source>
        <dbReference type="Proteomes" id="UP001596298"/>
    </source>
</evidence>
<evidence type="ECO:0000256" key="3">
    <source>
        <dbReference type="ARBA" id="ARBA00022723"/>
    </source>
</evidence>
<keyword evidence="2" id="KW-0662">Pyridine nucleotide biosynthesis</keyword>
<name>A0ABW2AN87_9MICO</name>
<comment type="pathway">
    <text evidence="5">Cofactor biosynthesis; nicotinate biosynthesis; nicotinate from nicotinamide: step 1/1.</text>
</comment>
<comment type="similarity">
    <text evidence="1">Belongs to the isochorismatase family.</text>
</comment>
<dbReference type="Gene3D" id="3.40.50.850">
    <property type="entry name" value="Isochorismatase-like"/>
    <property type="match status" value="1"/>
</dbReference>
<gene>
    <name evidence="9" type="ORF">ACFQDH_21740</name>
</gene>
<comment type="caution">
    <text evidence="9">The sequence shown here is derived from an EMBL/GenBank/DDBJ whole genome shotgun (WGS) entry which is preliminary data.</text>
</comment>
<dbReference type="EMBL" id="JBHSWH010000001">
    <property type="protein sequence ID" value="MFC6707786.1"/>
    <property type="molecule type" value="Genomic_DNA"/>
</dbReference>
<evidence type="ECO:0000256" key="2">
    <source>
        <dbReference type="ARBA" id="ARBA00022642"/>
    </source>
</evidence>
<sequence>MGRALVLVDVQNDFCEGGSLAVEGGIAVAERIASYVDEHRAAYDEIVATADWHIDPGDHWSKTPDFVHSWPVHCEVGTPGADFRSEVQPVIAQAAAIFRKGQYEAAYSGFEGATEEGAGLTEWLHGHGIDEVDVAGIATDYCVRATALDAVTAGFATRVLTELTAGVAPDSTSRALDDFRAAGITVVH</sequence>
<keyword evidence="3" id="KW-0479">Metal-binding</keyword>
<dbReference type="RefSeq" id="WP_382404448.1">
    <property type="nucleotide sequence ID" value="NZ_JBHSWH010000001.1"/>
</dbReference>
<keyword evidence="10" id="KW-1185">Reference proteome</keyword>
<evidence type="ECO:0000256" key="4">
    <source>
        <dbReference type="ARBA" id="ARBA00022801"/>
    </source>
</evidence>
<protein>
    <recommendedName>
        <fullName evidence="6">nicotinamidase</fullName>
        <ecNumber evidence="6">3.5.1.19</ecNumber>
    </recommendedName>
    <alternativeName>
        <fullName evidence="7">Nicotinamide deamidase</fullName>
    </alternativeName>
</protein>
<dbReference type="SUPFAM" id="SSF52499">
    <property type="entry name" value="Isochorismatase-like hydrolases"/>
    <property type="match status" value="1"/>
</dbReference>
<evidence type="ECO:0000256" key="7">
    <source>
        <dbReference type="ARBA" id="ARBA00043224"/>
    </source>
</evidence>
<dbReference type="InterPro" id="IPR052347">
    <property type="entry name" value="Isochorismatase_Nicotinamidase"/>
</dbReference>
<evidence type="ECO:0000259" key="8">
    <source>
        <dbReference type="Pfam" id="PF00857"/>
    </source>
</evidence>
<organism evidence="9 10">
    <name type="scientific">Flexivirga alba</name>
    <dbReference type="NCBI Taxonomy" id="702742"/>
    <lineage>
        <taxon>Bacteria</taxon>
        <taxon>Bacillati</taxon>
        <taxon>Actinomycetota</taxon>
        <taxon>Actinomycetes</taxon>
        <taxon>Micrococcales</taxon>
        <taxon>Dermacoccaceae</taxon>
        <taxon>Flexivirga</taxon>
    </lineage>
</organism>
<reference evidence="10" key="1">
    <citation type="journal article" date="2019" name="Int. J. Syst. Evol. Microbiol.">
        <title>The Global Catalogue of Microorganisms (GCM) 10K type strain sequencing project: providing services to taxonomists for standard genome sequencing and annotation.</title>
        <authorList>
            <consortium name="The Broad Institute Genomics Platform"/>
            <consortium name="The Broad Institute Genome Sequencing Center for Infectious Disease"/>
            <person name="Wu L."/>
            <person name="Ma J."/>
        </authorList>
    </citation>
    <scope>NUCLEOTIDE SEQUENCE [LARGE SCALE GENOMIC DNA]</scope>
    <source>
        <strain evidence="10">CCUG 58127</strain>
    </source>
</reference>
<dbReference type="PANTHER" id="PTHR11080">
    <property type="entry name" value="PYRAZINAMIDASE/NICOTINAMIDASE"/>
    <property type="match status" value="1"/>
</dbReference>
<dbReference type="Pfam" id="PF00857">
    <property type="entry name" value="Isochorismatase"/>
    <property type="match status" value="1"/>
</dbReference>
<evidence type="ECO:0000256" key="5">
    <source>
        <dbReference type="ARBA" id="ARBA00037900"/>
    </source>
</evidence>
<feature type="domain" description="Isochorismatase-like" evidence="8">
    <location>
        <begin position="4"/>
        <end position="187"/>
    </location>
</feature>
<evidence type="ECO:0000256" key="6">
    <source>
        <dbReference type="ARBA" id="ARBA00039017"/>
    </source>
</evidence>
<dbReference type="EC" id="3.5.1.19" evidence="6"/>
<proteinExistence type="inferred from homology"/>
<keyword evidence="4" id="KW-0378">Hydrolase</keyword>
<evidence type="ECO:0000313" key="9">
    <source>
        <dbReference type="EMBL" id="MFC6707786.1"/>
    </source>
</evidence>
<dbReference type="InterPro" id="IPR000868">
    <property type="entry name" value="Isochorismatase-like_dom"/>
</dbReference>
<dbReference type="Proteomes" id="UP001596298">
    <property type="component" value="Unassembled WGS sequence"/>
</dbReference>
<dbReference type="PANTHER" id="PTHR11080:SF2">
    <property type="entry name" value="LD05707P"/>
    <property type="match status" value="1"/>
</dbReference>
<evidence type="ECO:0000256" key="1">
    <source>
        <dbReference type="ARBA" id="ARBA00006336"/>
    </source>
</evidence>
<dbReference type="InterPro" id="IPR036380">
    <property type="entry name" value="Isochorismatase-like_sf"/>
</dbReference>
<accession>A0ABW2AN87</accession>